<dbReference type="InParanoid" id="A0A259U0H2"/>
<dbReference type="GO" id="GO:0005524">
    <property type="term" value="F:ATP binding"/>
    <property type="evidence" value="ECO:0007669"/>
    <property type="project" value="UniProtKB-UniRule"/>
</dbReference>
<dbReference type="InterPro" id="IPR009080">
    <property type="entry name" value="tRNAsynth_Ia_anticodon-bd"/>
</dbReference>
<organism evidence="14 15">
    <name type="scientific">Rubricoccus marinus</name>
    <dbReference type="NCBI Taxonomy" id="716817"/>
    <lineage>
        <taxon>Bacteria</taxon>
        <taxon>Pseudomonadati</taxon>
        <taxon>Rhodothermota</taxon>
        <taxon>Rhodothermia</taxon>
        <taxon>Rhodothermales</taxon>
        <taxon>Rubricoccaceae</taxon>
        <taxon>Rubricoccus</taxon>
    </lineage>
</organism>
<evidence type="ECO:0000256" key="6">
    <source>
        <dbReference type="ARBA" id="ARBA00023146"/>
    </source>
</evidence>
<protein>
    <recommendedName>
        <fullName evidence="8">Leucine--tRNA ligase</fullName>
        <ecNumber evidence="8">6.1.1.4</ecNumber>
    </recommendedName>
    <alternativeName>
        <fullName evidence="8">Leucyl-tRNA synthetase</fullName>
        <shortName evidence="8">LeuRS</shortName>
    </alternativeName>
</protein>
<dbReference type="GO" id="GO:0004823">
    <property type="term" value="F:leucine-tRNA ligase activity"/>
    <property type="evidence" value="ECO:0007669"/>
    <property type="project" value="UniProtKB-UniRule"/>
</dbReference>
<comment type="subcellular location">
    <subcellularLocation>
        <location evidence="8">Cytoplasm</location>
    </subcellularLocation>
</comment>
<comment type="catalytic activity">
    <reaction evidence="7 8">
        <text>tRNA(Leu) + L-leucine + ATP = L-leucyl-tRNA(Leu) + AMP + diphosphate</text>
        <dbReference type="Rhea" id="RHEA:11688"/>
        <dbReference type="Rhea" id="RHEA-COMP:9613"/>
        <dbReference type="Rhea" id="RHEA-COMP:9622"/>
        <dbReference type="ChEBI" id="CHEBI:30616"/>
        <dbReference type="ChEBI" id="CHEBI:33019"/>
        <dbReference type="ChEBI" id="CHEBI:57427"/>
        <dbReference type="ChEBI" id="CHEBI:78442"/>
        <dbReference type="ChEBI" id="CHEBI:78494"/>
        <dbReference type="ChEBI" id="CHEBI:456215"/>
        <dbReference type="EC" id="6.1.1.4"/>
    </reaction>
</comment>
<dbReference type="NCBIfam" id="TIGR00396">
    <property type="entry name" value="leuS_bact"/>
    <property type="match status" value="1"/>
</dbReference>
<comment type="similarity">
    <text evidence="1 8 9">Belongs to the class-I aminoacyl-tRNA synthetase family.</text>
</comment>
<dbReference type="GO" id="GO:0006429">
    <property type="term" value="P:leucyl-tRNA aminoacylation"/>
    <property type="evidence" value="ECO:0007669"/>
    <property type="project" value="UniProtKB-UniRule"/>
</dbReference>
<feature type="domain" description="Methionyl/Leucyl tRNA synthetase" evidence="12">
    <location>
        <begin position="45"/>
        <end position="177"/>
    </location>
</feature>
<keyword evidence="8" id="KW-0963">Cytoplasm</keyword>
<dbReference type="RefSeq" id="WP_094548930.1">
    <property type="nucleotide sequence ID" value="NZ_MQWB01000001.1"/>
</dbReference>
<dbReference type="InterPro" id="IPR014729">
    <property type="entry name" value="Rossmann-like_a/b/a_fold"/>
</dbReference>
<evidence type="ECO:0000256" key="7">
    <source>
        <dbReference type="ARBA" id="ARBA00047469"/>
    </source>
</evidence>
<sequence length="910" mass="101503">MAGYPHDDIEPRWQAYWAEHDTFKTLGPGDEGFDASKEPYYVLDMFPYPSGSGLHVGHPEGYTATDILARYKRARGFNVLHPMGWDAFGLPAEQYAIETGTHPRETTEKNINTFRTQLQSLGFSYDWSREVNTTDPGYVRWTQWIFLKLYEKGLAYQAEVPVNWCPALGTVLANEEIIDGKSERGGHPVVQLPMRQWMLKITEYADRLLAGLDDVEWPVSTKEMQRNWIGKSIGVEVDFRVFGHPEKVVRVFTTRPDTLFGATYMVLAPEHPLVKQITTPEASGEVEAYVTKASHKTDRDRMEQKTKTGVFTGAHAVNPVNGEKVPVWVADYVLNTYGTGAIMAVPAHDERDFEFAQAYGLPIREVVAGGEKDDDGRLKEAYTGEGPHVNSDASGHAVSDIATSGANLDGMGLEESKTAILAWLEDNGVGRAQTNYKLRDWLFSRQRYWGEPFPVVHIDGAPQPLAPEALPVTLPEVPDYKPTGSPDGPLAQATDWISLTVDGKEAKRETNTMPQWAGSCWYYLRFLDPHNDEQLVDPEKEKYWLPVDLYVGGSEHAVLHLLYARFWHMVLFDAGVVSTPEPFVKLVHQGMILGEMEHTAYRRLGDDGEVFGWVSAQHAVEVEGEDDSDVKFQDERDGSSLVAVRVGDDAVTKKGDGFVLVESPEVRVLSRSYKMSKSRGNVVNPDDVVSEYGADSLRLYEMFMGPLEATKPWSTRSVEGVHRFLSRAWRLITGETGHEGEASGGLSDSITQEAASKDQLRTLHATIAKVTEDIEAMRFNTAIAAMMEFVNAAYKWDTVPQEVAERFVQLLAPFAPHIAEELWARLGHEESLSYAPWPEHDPELLKEDEIEIAVQVNGKLRGTVTVAADADKAAVLEAAYAEPNVQRHTEGKTIRKEIVVPGRLVNLVAT</sequence>
<proteinExistence type="inferred from homology"/>
<dbReference type="Gene3D" id="3.90.740.10">
    <property type="entry name" value="Valyl/Leucyl/Isoleucyl-tRNA synthetase, editing domain"/>
    <property type="match status" value="1"/>
</dbReference>
<keyword evidence="6 8" id="KW-0030">Aminoacyl-tRNA synthetase</keyword>
<dbReference type="FunFam" id="1.10.730.10:FF:000012">
    <property type="entry name" value="Leucine--tRNA ligase"/>
    <property type="match status" value="1"/>
</dbReference>
<evidence type="ECO:0000259" key="13">
    <source>
        <dbReference type="Pfam" id="PF13603"/>
    </source>
</evidence>
<evidence type="ECO:0000256" key="1">
    <source>
        <dbReference type="ARBA" id="ARBA00005594"/>
    </source>
</evidence>
<evidence type="ECO:0000256" key="5">
    <source>
        <dbReference type="ARBA" id="ARBA00022917"/>
    </source>
</evidence>
<feature type="domain" description="Leucyl-tRNA synthetase editing" evidence="13">
    <location>
        <begin position="226"/>
        <end position="393"/>
    </location>
</feature>
<dbReference type="Gene3D" id="1.10.730.10">
    <property type="entry name" value="Isoleucyl-tRNA Synthetase, Domain 1"/>
    <property type="match status" value="1"/>
</dbReference>
<evidence type="ECO:0000313" key="14">
    <source>
        <dbReference type="EMBL" id="OZC03502.1"/>
    </source>
</evidence>
<dbReference type="Gene3D" id="3.40.50.620">
    <property type="entry name" value="HUPs"/>
    <property type="match status" value="2"/>
</dbReference>
<dbReference type="InterPro" id="IPR015413">
    <property type="entry name" value="Methionyl/Leucyl_tRNA_Synth"/>
</dbReference>
<keyword evidence="2 8" id="KW-0436">Ligase</keyword>
<dbReference type="OrthoDB" id="9810365at2"/>
<evidence type="ECO:0000256" key="3">
    <source>
        <dbReference type="ARBA" id="ARBA00022741"/>
    </source>
</evidence>
<dbReference type="HAMAP" id="MF_00049_B">
    <property type="entry name" value="Leu_tRNA_synth_B"/>
    <property type="match status" value="1"/>
</dbReference>
<accession>A0A259U0H2</accession>
<dbReference type="GO" id="GO:0005829">
    <property type="term" value="C:cytosol"/>
    <property type="evidence" value="ECO:0007669"/>
    <property type="project" value="TreeGrafter"/>
</dbReference>
<evidence type="ECO:0000259" key="10">
    <source>
        <dbReference type="Pfam" id="PF00133"/>
    </source>
</evidence>
<dbReference type="AlphaFoldDB" id="A0A259U0H2"/>
<dbReference type="Pfam" id="PF13603">
    <property type="entry name" value="tRNA-synt_1_2"/>
    <property type="match status" value="1"/>
</dbReference>
<dbReference type="FunFam" id="3.40.50.620:FF:000077">
    <property type="entry name" value="Leucine--tRNA ligase"/>
    <property type="match status" value="1"/>
</dbReference>
<dbReference type="PRINTS" id="PR00985">
    <property type="entry name" value="TRNASYNTHLEU"/>
</dbReference>
<dbReference type="Proteomes" id="UP000216446">
    <property type="component" value="Unassembled WGS sequence"/>
</dbReference>
<gene>
    <name evidence="8" type="primary">leuS</name>
    <name evidence="14" type="ORF">BSZ36_11225</name>
</gene>
<feature type="domain" description="Aminoacyl-tRNA synthetase class Ia" evidence="10">
    <location>
        <begin position="673"/>
        <end position="700"/>
    </location>
</feature>
<dbReference type="FunFam" id="1.10.730.10:FF:000011">
    <property type="entry name" value="Leucine--tRNA ligase chloroplastic/mitochondrial"/>
    <property type="match status" value="1"/>
</dbReference>
<dbReference type="PANTHER" id="PTHR43740">
    <property type="entry name" value="LEUCYL-TRNA SYNTHETASE"/>
    <property type="match status" value="1"/>
</dbReference>
<dbReference type="InterPro" id="IPR002300">
    <property type="entry name" value="aa-tRNA-synth_Ia"/>
</dbReference>
<dbReference type="EC" id="6.1.1.4" evidence="8"/>
<keyword evidence="3 8" id="KW-0547">Nucleotide-binding</keyword>
<evidence type="ECO:0000256" key="4">
    <source>
        <dbReference type="ARBA" id="ARBA00022840"/>
    </source>
</evidence>
<dbReference type="InterPro" id="IPR009008">
    <property type="entry name" value="Val/Leu/Ile-tRNA-synth_edit"/>
</dbReference>
<evidence type="ECO:0000256" key="8">
    <source>
        <dbReference type="HAMAP-Rule" id="MF_00049"/>
    </source>
</evidence>
<dbReference type="Pfam" id="PF08264">
    <property type="entry name" value="Anticodon_1"/>
    <property type="match status" value="1"/>
</dbReference>
<reference evidence="14 15" key="1">
    <citation type="submission" date="2016-11" db="EMBL/GenBank/DDBJ databases">
        <title>Study of marine rhodopsin-containing bacteria.</title>
        <authorList>
            <person name="Yoshizawa S."/>
            <person name="Kumagai Y."/>
            <person name="Kogure K."/>
        </authorList>
    </citation>
    <scope>NUCLEOTIDE SEQUENCE [LARGE SCALE GENOMIC DNA]</scope>
    <source>
        <strain evidence="14 15">SG-29</strain>
    </source>
</reference>
<dbReference type="FunFam" id="3.40.50.620:FF:000056">
    <property type="entry name" value="Leucine--tRNA ligase"/>
    <property type="match status" value="1"/>
</dbReference>
<dbReference type="InterPro" id="IPR025709">
    <property type="entry name" value="Leu_tRNA-synth_edit"/>
</dbReference>
<keyword evidence="15" id="KW-1185">Reference proteome</keyword>
<dbReference type="SUPFAM" id="SSF47323">
    <property type="entry name" value="Anticodon-binding domain of a subclass of class I aminoacyl-tRNA synthetases"/>
    <property type="match status" value="1"/>
</dbReference>
<evidence type="ECO:0000259" key="12">
    <source>
        <dbReference type="Pfam" id="PF09334"/>
    </source>
</evidence>
<feature type="domain" description="Methionyl/Valyl/Leucyl/Isoleucyl-tRNA synthetase anticodon-binding" evidence="11">
    <location>
        <begin position="760"/>
        <end position="873"/>
    </location>
</feature>
<dbReference type="SUPFAM" id="SSF50677">
    <property type="entry name" value="ValRS/IleRS/LeuRS editing domain"/>
    <property type="match status" value="1"/>
</dbReference>
<feature type="short sequence motif" description="'KMSKS' region" evidence="8">
    <location>
        <begin position="674"/>
        <end position="678"/>
    </location>
</feature>
<name>A0A259U0H2_9BACT</name>
<evidence type="ECO:0000259" key="11">
    <source>
        <dbReference type="Pfam" id="PF08264"/>
    </source>
</evidence>
<keyword evidence="5 8" id="KW-0648">Protein biosynthesis</keyword>
<evidence type="ECO:0000256" key="2">
    <source>
        <dbReference type="ARBA" id="ARBA00022598"/>
    </source>
</evidence>
<dbReference type="EMBL" id="MQWB01000001">
    <property type="protein sequence ID" value="OZC03502.1"/>
    <property type="molecule type" value="Genomic_DNA"/>
</dbReference>
<comment type="caution">
    <text evidence="14">The sequence shown here is derived from an EMBL/GenBank/DDBJ whole genome shotgun (WGS) entry which is preliminary data.</text>
</comment>
<dbReference type="Pfam" id="PF00133">
    <property type="entry name" value="tRNA-synt_1"/>
    <property type="match status" value="1"/>
</dbReference>
<evidence type="ECO:0000256" key="9">
    <source>
        <dbReference type="RuleBase" id="RU363039"/>
    </source>
</evidence>
<comment type="caution">
    <text evidence="8">Lacks conserved residue(s) required for the propagation of feature annotation.</text>
</comment>
<feature type="binding site" evidence="8">
    <location>
        <position position="677"/>
    </location>
    <ligand>
        <name>ATP</name>
        <dbReference type="ChEBI" id="CHEBI:30616"/>
    </ligand>
</feature>
<evidence type="ECO:0000313" key="15">
    <source>
        <dbReference type="Proteomes" id="UP000216446"/>
    </source>
</evidence>
<dbReference type="PANTHER" id="PTHR43740:SF2">
    <property type="entry name" value="LEUCINE--TRNA LIGASE, MITOCHONDRIAL"/>
    <property type="match status" value="1"/>
</dbReference>
<dbReference type="InterPro" id="IPR013155">
    <property type="entry name" value="M/V/L/I-tRNA-synth_anticd-bd"/>
</dbReference>
<dbReference type="GO" id="GO:0002161">
    <property type="term" value="F:aminoacyl-tRNA deacylase activity"/>
    <property type="evidence" value="ECO:0007669"/>
    <property type="project" value="InterPro"/>
</dbReference>
<dbReference type="InterPro" id="IPR002302">
    <property type="entry name" value="Leu-tRNA-ligase"/>
</dbReference>
<dbReference type="CDD" id="cd00812">
    <property type="entry name" value="LeuRS_core"/>
    <property type="match status" value="1"/>
</dbReference>
<dbReference type="FunCoup" id="A0A259U0H2">
    <property type="interactions" value="549"/>
</dbReference>
<dbReference type="CDD" id="cd07958">
    <property type="entry name" value="Anticodon_Ia_Leu_BEm"/>
    <property type="match status" value="1"/>
</dbReference>
<dbReference type="Pfam" id="PF09334">
    <property type="entry name" value="tRNA-synt_1g"/>
    <property type="match status" value="1"/>
</dbReference>
<dbReference type="SUPFAM" id="SSF52374">
    <property type="entry name" value="Nucleotidylyl transferase"/>
    <property type="match status" value="1"/>
</dbReference>
<keyword evidence="4 8" id="KW-0067">ATP-binding</keyword>